<dbReference type="KEGG" id="lbc:LACBIDRAFT_298749"/>
<proteinExistence type="predicted"/>
<organism evidence="2">
    <name type="scientific">Laccaria bicolor (strain S238N-H82 / ATCC MYA-4686)</name>
    <name type="common">Bicoloured deceiver</name>
    <name type="synonym">Laccaria laccata var. bicolor</name>
    <dbReference type="NCBI Taxonomy" id="486041"/>
    <lineage>
        <taxon>Eukaryota</taxon>
        <taxon>Fungi</taxon>
        <taxon>Dikarya</taxon>
        <taxon>Basidiomycota</taxon>
        <taxon>Agaricomycotina</taxon>
        <taxon>Agaricomycetes</taxon>
        <taxon>Agaricomycetidae</taxon>
        <taxon>Agaricales</taxon>
        <taxon>Agaricineae</taxon>
        <taxon>Hydnangiaceae</taxon>
        <taxon>Laccaria</taxon>
    </lineage>
</organism>
<dbReference type="EMBL" id="DS547104">
    <property type="protein sequence ID" value="EDR07619.1"/>
    <property type="molecule type" value="Genomic_DNA"/>
</dbReference>
<reference evidence="1 2" key="1">
    <citation type="journal article" date="2008" name="Nature">
        <title>The genome of Laccaria bicolor provides insights into mycorrhizal symbiosis.</title>
        <authorList>
            <person name="Martin F."/>
            <person name="Aerts A."/>
            <person name="Ahren D."/>
            <person name="Brun A."/>
            <person name="Danchin E.G.J."/>
            <person name="Duchaussoy F."/>
            <person name="Gibon J."/>
            <person name="Kohler A."/>
            <person name="Lindquist E."/>
            <person name="Pereda V."/>
            <person name="Salamov A."/>
            <person name="Shapiro H.J."/>
            <person name="Wuyts J."/>
            <person name="Blaudez D."/>
            <person name="Buee M."/>
            <person name="Brokstein P."/>
            <person name="Canbaeck B."/>
            <person name="Cohen D."/>
            <person name="Courty P.E."/>
            <person name="Coutinho P.M."/>
            <person name="Delaruelle C."/>
            <person name="Detter J.C."/>
            <person name="Deveau A."/>
            <person name="DiFazio S."/>
            <person name="Duplessis S."/>
            <person name="Fraissinet-Tachet L."/>
            <person name="Lucic E."/>
            <person name="Frey-Klett P."/>
            <person name="Fourrey C."/>
            <person name="Feussner I."/>
            <person name="Gay G."/>
            <person name="Grimwood J."/>
            <person name="Hoegger P.J."/>
            <person name="Jain P."/>
            <person name="Kilaru S."/>
            <person name="Labbe J."/>
            <person name="Lin Y.C."/>
            <person name="Legue V."/>
            <person name="Le Tacon F."/>
            <person name="Marmeisse R."/>
            <person name="Melayah D."/>
            <person name="Montanini B."/>
            <person name="Muratet M."/>
            <person name="Nehls U."/>
            <person name="Niculita-Hirzel H."/>
            <person name="Oudot-Le Secq M.P."/>
            <person name="Peter M."/>
            <person name="Quesneville H."/>
            <person name="Rajashekar B."/>
            <person name="Reich M."/>
            <person name="Rouhier N."/>
            <person name="Schmutz J."/>
            <person name="Yin T."/>
            <person name="Chalot M."/>
            <person name="Henrissat B."/>
            <person name="Kuees U."/>
            <person name="Lucas S."/>
            <person name="Van de Peer Y."/>
            <person name="Podila G.K."/>
            <person name="Polle A."/>
            <person name="Pukkila P.J."/>
            <person name="Richardson P.M."/>
            <person name="Rouze P."/>
            <person name="Sanders I.R."/>
            <person name="Stajich J.E."/>
            <person name="Tunlid A."/>
            <person name="Tuskan G."/>
            <person name="Grigoriev I.V."/>
        </authorList>
    </citation>
    <scope>NUCLEOTIDE SEQUENCE [LARGE SCALE GENOMIC DNA]</scope>
    <source>
        <strain evidence="2">S238N-H82 / ATCC MYA-4686</strain>
    </source>
</reference>
<dbReference type="GeneID" id="6077398"/>
<protein>
    <submittedName>
        <fullName evidence="1">Predicted protein</fullName>
    </submittedName>
</protein>
<gene>
    <name evidence="1" type="ORF">LACBIDRAFT_298749</name>
</gene>
<dbReference type="RefSeq" id="XP_001882011.1">
    <property type="nucleotide sequence ID" value="XM_001881976.1"/>
</dbReference>
<accession>B0DDI8</accession>
<evidence type="ECO:0000313" key="1">
    <source>
        <dbReference type="EMBL" id="EDR07619.1"/>
    </source>
</evidence>
<name>B0DDI8_LACBS</name>
<dbReference type="Proteomes" id="UP000001194">
    <property type="component" value="Unassembled WGS sequence"/>
</dbReference>
<dbReference type="HOGENOM" id="CLU_3106797_0_0_1"/>
<evidence type="ECO:0000313" key="2">
    <source>
        <dbReference type="Proteomes" id="UP000001194"/>
    </source>
</evidence>
<keyword evidence="2" id="KW-1185">Reference proteome</keyword>
<dbReference type="InParanoid" id="B0DDI8"/>
<dbReference type="AlphaFoldDB" id="B0DDI8"/>
<sequence length="51" mass="5716">MVTPSVAKVKCIGRERVAIPHEIRRGVPNYFQSIRGLGVDVSRSFTHLHCP</sequence>